<evidence type="ECO:0000256" key="5">
    <source>
        <dbReference type="SAM" id="Phobius"/>
    </source>
</evidence>
<evidence type="ECO:0000256" key="2">
    <source>
        <dbReference type="ARBA" id="ARBA00022481"/>
    </source>
</evidence>
<keyword evidence="5" id="KW-0472">Membrane</keyword>
<evidence type="ECO:0000256" key="4">
    <source>
        <dbReference type="RuleBase" id="RU000389"/>
    </source>
</evidence>
<dbReference type="NCBIfam" id="TIGR02532">
    <property type="entry name" value="IV_pilin_GFxxxE"/>
    <property type="match status" value="1"/>
</dbReference>
<keyword evidence="2" id="KW-0488">Methylation</keyword>
<feature type="transmembrane region" description="Helical" evidence="5">
    <location>
        <begin position="12"/>
        <end position="30"/>
    </location>
</feature>
<dbReference type="SUPFAM" id="SSF54523">
    <property type="entry name" value="Pili subunits"/>
    <property type="match status" value="1"/>
</dbReference>
<dbReference type="PROSITE" id="PS00409">
    <property type="entry name" value="PROKAR_NTER_METHYL"/>
    <property type="match status" value="1"/>
</dbReference>
<dbReference type="Pfam" id="PF07963">
    <property type="entry name" value="N_methyl"/>
    <property type="match status" value="1"/>
</dbReference>
<comment type="similarity">
    <text evidence="1 4">Belongs to the N-Me-Phe pilin family.</text>
</comment>
<dbReference type="Pfam" id="PF00114">
    <property type="entry name" value="Pilin"/>
    <property type="match status" value="1"/>
</dbReference>
<dbReference type="InterPro" id="IPR045584">
    <property type="entry name" value="Pilin-like"/>
</dbReference>
<dbReference type="Gene3D" id="3.30.700.10">
    <property type="entry name" value="Glycoprotein, Type 4 Pilin"/>
    <property type="match status" value="1"/>
</dbReference>
<dbReference type="PANTHER" id="PTHR30093">
    <property type="entry name" value="GENERAL SECRETION PATHWAY PROTEIN G"/>
    <property type="match status" value="1"/>
</dbReference>
<comment type="caution">
    <text evidence="6">The sequence shown here is derived from an EMBL/GenBank/DDBJ whole genome shotgun (WGS) entry which is preliminary data.</text>
</comment>
<dbReference type="PANTHER" id="PTHR30093:SF34">
    <property type="entry name" value="PREPILIN PEPTIDASE-DEPENDENT PROTEIN D"/>
    <property type="match status" value="1"/>
</dbReference>
<organism evidence="6 7">
    <name type="scientific">Stutzerimonas tarimensis</name>
    <dbReference type="NCBI Taxonomy" id="1507735"/>
    <lineage>
        <taxon>Bacteria</taxon>
        <taxon>Pseudomonadati</taxon>
        <taxon>Pseudomonadota</taxon>
        <taxon>Gammaproteobacteria</taxon>
        <taxon>Pseudomonadales</taxon>
        <taxon>Pseudomonadaceae</taxon>
        <taxon>Stutzerimonas</taxon>
    </lineage>
</organism>
<sequence length="140" mass="13944">MKGQKGFTLIELMIVVAIIGILAAIALPAYQTYTAKARFSEVVQATQPFKMAVELCFAEQGALANCATPGTNGIPPNTTAAAGFVASVATGANGAITATAVSTSGLAGQDYILTPTVATAGSANSLSWAKTGTCIAAALC</sequence>
<dbReference type="EMBL" id="JBHRXZ010000015">
    <property type="protein sequence ID" value="MFC3607200.1"/>
    <property type="molecule type" value="Genomic_DNA"/>
</dbReference>
<evidence type="ECO:0000256" key="1">
    <source>
        <dbReference type="ARBA" id="ARBA00005233"/>
    </source>
</evidence>
<dbReference type="RefSeq" id="WP_386361951.1">
    <property type="nucleotide sequence ID" value="NZ_JBHRXZ010000015.1"/>
</dbReference>
<protein>
    <recommendedName>
        <fullName evidence="3">Pilin</fullName>
    </recommendedName>
</protein>
<dbReference type="InterPro" id="IPR001082">
    <property type="entry name" value="Pilin"/>
</dbReference>
<keyword evidence="7" id="KW-1185">Reference proteome</keyword>
<keyword evidence="5" id="KW-0812">Transmembrane</keyword>
<evidence type="ECO:0000313" key="6">
    <source>
        <dbReference type="EMBL" id="MFC3607200.1"/>
    </source>
</evidence>
<reference evidence="7" key="1">
    <citation type="journal article" date="2019" name="Int. J. Syst. Evol. Microbiol.">
        <title>The Global Catalogue of Microorganisms (GCM) 10K type strain sequencing project: providing services to taxonomists for standard genome sequencing and annotation.</title>
        <authorList>
            <consortium name="The Broad Institute Genomics Platform"/>
            <consortium name="The Broad Institute Genome Sequencing Center for Infectious Disease"/>
            <person name="Wu L."/>
            <person name="Ma J."/>
        </authorList>
    </citation>
    <scope>NUCLEOTIDE SEQUENCE [LARGE SCALE GENOMIC DNA]</scope>
    <source>
        <strain evidence="7">KCTC 42447</strain>
    </source>
</reference>
<gene>
    <name evidence="6" type="ORF">ACFOMF_05330</name>
</gene>
<dbReference type="InterPro" id="IPR012902">
    <property type="entry name" value="N_methyl_site"/>
</dbReference>
<evidence type="ECO:0000256" key="3">
    <source>
        <dbReference type="ARBA" id="ARBA00029638"/>
    </source>
</evidence>
<proteinExistence type="inferred from homology"/>
<keyword evidence="4" id="KW-0281">Fimbrium</keyword>
<name>A0ABV7T4F3_9GAMM</name>
<accession>A0ABV7T4F3</accession>
<dbReference type="Proteomes" id="UP001595630">
    <property type="component" value="Unassembled WGS sequence"/>
</dbReference>
<keyword evidence="5" id="KW-1133">Transmembrane helix</keyword>
<evidence type="ECO:0000313" key="7">
    <source>
        <dbReference type="Proteomes" id="UP001595630"/>
    </source>
</evidence>